<keyword evidence="2" id="KW-0472">Membrane</keyword>
<dbReference type="PANTHER" id="PTHR28635:SF1">
    <property type="entry name" value="TRANSMEMBRANE INNER EAR EXPRESSED PROTEIN"/>
    <property type="match status" value="1"/>
</dbReference>
<feature type="transmembrane region" description="Helical" evidence="2">
    <location>
        <begin position="92"/>
        <end position="114"/>
    </location>
</feature>
<feature type="region of interest" description="Disordered" evidence="1">
    <location>
        <begin position="152"/>
        <end position="199"/>
    </location>
</feature>
<dbReference type="PANTHER" id="PTHR28635">
    <property type="entry name" value="TRANSMEMBRANE INNER EAR EXPRESSED PROTEIN"/>
    <property type="match status" value="1"/>
</dbReference>
<proteinExistence type="predicted"/>
<evidence type="ECO:0000256" key="1">
    <source>
        <dbReference type="SAM" id="MobiDB-lite"/>
    </source>
</evidence>
<keyword evidence="4" id="KW-1185">Reference proteome</keyword>
<dbReference type="Proteomes" id="UP001196413">
    <property type="component" value="Unassembled WGS sequence"/>
</dbReference>
<keyword evidence="2" id="KW-1133">Transmembrane helix</keyword>
<evidence type="ECO:0000256" key="2">
    <source>
        <dbReference type="SAM" id="Phobius"/>
    </source>
</evidence>
<keyword evidence="2" id="KW-0812">Transmembrane</keyword>
<dbReference type="EMBL" id="JAHQIW010005386">
    <property type="protein sequence ID" value="KAJ1365903.1"/>
    <property type="molecule type" value="Genomic_DNA"/>
</dbReference>
<organism evidence="3 4">
    <name type="scientific">Parelaphostrongylus tenuis</name>
    <name type="common">Meningeal worm</name>
    <dbReference type="NCBI Taxonomy" id="148309"/>
    <lineage>
        <taxon>Eukaryota</taxon>
        <taxon>Metazoa</taxon>
        <taxon>Ecdysozoa</taxon>
        <taxon>Nematoda</taxon>
        <taxon>Chromadorea</taxon>
        <taxon>Rhabditida</taxon>
        <taxon>Rhabditina</taxon>
        <taxon>Rhabditomorpha</taxon>
        <taxon>Strongyloidea</taxon>
        <taxon>Metastrongylidae</taxon>
        <taxon>Parelaphostrongylus</taxon>
    </lineage>
</organism>
<name>A0AAD5WD03_PARTN</name>
<comment type="caution">
    <text evidence="3">The sequence shown here is derived from an EMBL/GenBank/DDBJ whole genome shotgun (WGS) entry which is preliminary data.</text>
</comment>
<feature type="compositionally biased region" description="Polar residues" evidence="1">
    <location>
        <begin position="160"/>
        <end position="169"/>
    </location>
</feature>
<dbReference type="AlphaFoldDB" id="A0AAD5WD03"/>
<gene>
    <name evidence="3" type="ORF">KIN20_026373</name>
</gene>
<sequence length="199" mass="22700">MQLIRAEDFIGVTTLDALKRAREYDNRRNLQLQVKSVDRDRPLKCGGHHPKESGDILRQQSHRVNRGYPMAIASTQHQLSALDQHVAPGLRLWMLIALVLGVLLIMVVLVCCFMRIRIPRTKRQIDLIAAKRKMRNKKAKAVADERSQAIVMSSMRPKPSTVSKPSLTPQRPPIESETHHHQQQQPLIVHTGSRQHTEV</sequence>
<evidence type="ECO:0000313" key="4">
    <source>
        <dbReference type="Proteomes" id="UP001196413"/>
    </source>
</evidence>
<dbReference type="Pfam" id="PF16038">
    <property type="entry name" value="TMIE"/>
    <property type="match status" value="1"/>
</dbReference>
<reference evidence="3" key="1">
    <citation type="submission" date="2021-06" db="EMBL/GenBank/DDBJ databases">
        <title>Parelaphostrongylus tenuis whole genome reference sequence.</title>
        <authorList>
            <person name="Garwood T.J."/>
            <person name="Larsen P.A."/>
            <person name="Fountain-Jones N.M."/>
            <person name="Garbe J.R."/>
            <person name="Macchietto M.G."/>
            <person name="Kania S.A."/>
            <person name="Gerhold R.W."/>
            <person name="Richards J.E."/>
            <person name="Wolf T.M."/>
        </authorList>
    </citation>
    <scope>NUCLEOTIDE SEQUENCE</scope>
    <source>
        <strain evidence="3">MNPRO001-30</strain>
        <tissue evidence="3">Meninges</tissue>
    </source>
</reference>
<protein>
    <submittedName>
        <fullName evidence="3">Uncharacterized protein</fullName>
    </submittedName>
</protein>
<evidence type="ECO:0000313" key="3">
    <source>
        <dbReference type="EMBL" id="KAJ1365903.1"/>
    </source>
</evidence>
<accession>A0AAD5WD03</accession>
<dbReference type="InterPro" id="IPR032006">
    <property type="entry name" value="TMIE"/>
</dbReference>